<proteinExistence type="predicted"/>
<dbReference type="InterPro" id="IPR055298">
    <property type="entry name" value="AtLOH3-like"/>
</dbReference>
<dbReference type="SUPFAM" id="SSF53098">
    <property type="entry name" value="Ribonuclease H-like"/>
    <property type="match status" value="1"/>
</dbReference>
<dbReference type="GeneID" id="106469816"/>
<feature type="non-terminal residue" evidence="2">
    <location>
        <position position="268"/>
    </location>
</feature>
<keyword evidence="1" id="KW-1185">Reference proteome</keyword>
<sequence>MPQIRELNEFAIYIPCAGHSLNLVGVKAAECGPQIVSFFDFVQSLHSFYLASTHRWNVLTSSFVKNYIVVKCLSDTRWSAHFDAVTALHGGFEKIQDALDALVVDADHEWNTRREAEGLSKKMEKLETIFLTILWNDILERVNKTSKILQSQDVDILVAIDLLKSLKAYLREMRDTFSEYEAKAKSRCPDLKYSDGDKRARKRSVRLTRYDGSAEQILLHESEKFKLETYLPILHSHLTKRAEAFESIGNLFSFFSQLKTIDCNELSQ</sequence>
<dbReference type="PANTHER" id="PTHR11697:SF230">
    <property type="entry name" value="ZINC FINGER, MYM DOMAIN CONTAINING 1"/>
    <property type="match status" value="1"/>
</dbReference>
<evidence type="ECO:0000313" key="2">
    <source>
        <dbReference type="RefSeq" id="XP_013785780.1"/>
    </source>
</evidence>
<dbReference type="PANTHER" id="PTHR11697">
    <property type="entry name" value="GENERAL TRANSCRIPTION FACTOR 2-RELATED ZINC FINGER PROTEIN"/>
    <property type="match status" value="1"/>
</dbReference>
<dbReference type="InterPro" id="IPR012337">
    <property type="entry name" value="RNaseH-like_sf"/>
</dbReference>
<gene>
    <name evidence="2" type="primary">LOC106469816</name>
</gene>
<reference evidence="2" key="1">
    <citation type="submission" date="2025-08" db="UniProtKB">
        <authorList>
            <consortium name="RefSeq"/>
        </authorList>
    </citation>
    <scope>IDENTIFICATION</scope>
    <source>
        <tissue evidence="2">Muscle</tissue>
    </source>
</reference>
<name>A0ABM1BNW2_LIMPO</name>
<accession>A0ABM1BNW2</accession>
<organism evidence="1 2">
    <name type="scientific">Limulus polyphemus</name>
    <name type="common">Atlantic horseshoe crab</name>
    <dbReference type="NCBI Taxonomy" id="6850"/>
    <lineage>
        <taxon>Eukaryota</taxon>
        <taxon>Metazoa</taxon>
        <taxon>Ecdysozoa</taxon>
        <taxon>Arthropoda</taxon>
        <taxon>Chelicerata</taxon>
        <taxon>Merostomata</taxon>
        <taxon>Xiphosura</taxon>
        <taxon>Limulidae</taxon>
        <taxon>Limulus</taxon>
    </lineage>
</organism>
<dbReference type="RefSeq" id="XP_013785780.1">
    <property type="nucleotide sequence ID" value="XM_013930326.1"/>
</dbReference>
<protein>
    <submittedName>
        <fullName evidence="2">Uncharacterized protein LOC106469816</fullName>
    </submittedName>
</protein>
<dbReference type="Proteomes" id="UP000694941">
    <property type="component" value="Unplaced"/>
</dbReference>
<evidence type="ECO:0000313" key="1">
    <source>
        <dbReference type="Proteomes" id="UP000694941"/>
    </source>
</evidence>